<dbReference type="RefSeq" id="XP_028919661.1">
    <property type="nucleotide sequence ID" value="XM_029063828.2"/>
</dbReference>
<evidence type="ECO:0000313" key="6">
    <source>
        <dbReference type="Proteomes" id="UP000002279"/>
    </source>
</evidence>
<dbReference type="InterPro" id="IPR016186">
    <property type="entry name" value="C-type_lectin-like/link_sf"/>
</dbReference>
<evidence type="ECO:0000256" key="1">
    <source>
        <dbReference type="ARBA" id="ARBA00022734"/>
    </source>
</evidence>
<keyword evidence="3" id="KW-1133">Transmembrane helix</keyword>
<dbReference type="Ensembl" id="ENSOANT00000062534.1">
    <property type="protein sequence ID" value="ENSOANP00000042561.1"/>
    <property type="gene ID" value="ENSOANG00000035907.2"/>
</dbReference>
<gene>
    <name evidence="5" type="primary">LOC107546974</name>
</gene>
<dbReference type="CDD" id="cd03590">
    <property type="entry name" value="CLECT_DC-SIGN_like"/>
    <property type="match status" value="1"/>
</dbReference>
<dbReference type="InterPro" id="IPR016187">
    <property type="entry name" value="CTDL_fold"/>
</dbReference>
<dbReference type="PANTHER" id="PTHR22803">
    <property type="entry name" value="MANNOSE, PHOSPHOLIPASE, LECTIN RECEPTOR RELATED"/>
    <property type="match status" value="1"/>
</dbReference>
<keyword evidence="1" id="KW-0430">Lectin</keyword>
<dbReference type="Bgee" id="ENSOANG00000035907">
    <property type="expression patterns" value="Expressed in ovary and 1 other cell type or tissue"/>
</dbReference>
<dbReference type="GeneID" id="107546974"/>
<keyword evidence="2" id="KW-1015">Disulfide bond</keyword>
<dbReference type="InParanoid" id="A0A6I8NP40"/>
<feature type="transmembrane region" description="Helical" evidence="3">
    <location>
        <begin position="58"/>
        <end position="82"/>
    </location>
</feature>
<keyword evidence="6" id="KW-1185">Reference proteome</keyword>
<dbReference type="AlphaFoldDB" id="A0A6I8NP40"/>
<dbReference type="GO" id="GO:0006955">
    <property type="term" value="P:immune response"/>
    <property type="evidence" value="ECO:0000318"/>
    <property type="project" value="GO_Central"/>
</dbReference>
<dbReference type="GO" id="GO:0038187">
    <property type="term" value="F:pattern recognition receptor activity"/>
    <property type="evidence" value="ECO:0000318"/>
    <property type="project" value="GO_Central"/>
</dbReference>
<keyword evidence="3" id="KW-0472">Membrane</keyword>
<reference evidence="5" key="3">
    <citation type="submission" date="2025-09" db="UniProtKB">
        <authorList>
            <consortium name="Ensembl"/>
        </authorList>
    </citation>
    <scope>IDENTIFICATION</scope>
    <source>
        <strain evidence="5">Glennie</strain>
    </source>
</reference>
<dbReference type="PROSITE" id="PS50041">
    <property type="entry name" value="C_TYPE_LECTIN_2"/>
    <property type="match status" value="1"/>
</dbReference>
<dbReference type="SUPFAM" id="SSF56436">
    <property type="entry name" value="C-type lectin-like"/>
    <property type="match status" value="1"/>
</dbReference>
<dbReference type="KEGG" id="oaa:107546974"/>
<reference evidence="5 6" key="1">
    <citation type="journal article" date="2008" name="Nature">
        <title>Genome analysis of the platypus reveals unique signatures of evolution.</title>
        <authorList>
            <person name="Warren W.C."/>
            <person name="Hillier L.W."/>
            <person name="Marshall Graves J.A."/>
            <person name="Birney E."/>
            <person name="Ponting C.P."/>
            <person name="Grutzner F."/>
            <person name="Belov K."/>
            <person name="Miller W."/>
            <person name="Clarke L."/>
            <person name="Chinwalla A.T."/>
            <person name="Yang S.P."/>
            <person name="Heger A."/>
            <person name="Locke D.P."/>
            <person name="Miethke P."/>
            <person name="Waters P.D."/>
            <person name="Veyrunes F."/>
            <person name="Fulton L."/>
            <person name="Fulton B."/>
            <person name="Graves T."/>
            <person name="Wallis J."/>
            <person name="Puente X.S."/>
            <person name="Lopez-Otin C."/>
            <person name="Ordonez G.R."/>
            <person name="Eichler E.E."/>
            <person name="Chen L."/>
            <person name="Cheng Z."/>
            <person name="Deakin J.E."/>
            <person name="Alsop A."/>
            <person name="Thompson K."/>
            <person name="Kirby P."/>
            <person name="Papenfuss A.T."/>
            <person name="Wakefield M.J."/>
            <person name="Olender T."/>
            <person name="Lancet D."/>
            <person name="Huttley G.A."/>
            <person name="Smit A.F."/>
            <person name="Pask A."/>
            <person name="Temple-Smith P."/>
            <person name="Batzer M.A."/>
            <person name="Walker J.A."/>
            <person name="Konkel M.K."/>
            <person name="Harris R.S."/>
            <person name="Whittington C.M."/>
            <person name="Wong E.S."/>
            <person name="Gemmell N.J."/>
            <person name="Buschiazzo E."/>
            <person name="Vargas Jentzsch I.M."/>
            <person name="Merkel A."/>
            <person name="Schmitz J."/>
            <person name="Zemann A."/>
            <person name="Churakov G."/>
            <person name="Kriegs J.O."/>
            <person name="Brosius J."/>
            <person name="Murchison E.P."/>
            <person name="Sachidanandam R."/>
            <person name="Smith C."/>
            <person name="Hannon G.J."/>
            <person name="Tsend-Ayush E."/>
            <person name="McMillan D."/>
            <person name="Attenborough R."/>
            <person name="Rens W."/>
            <person name="Ferguson-Smith M."/>
            <person name="Lefevre C.M."/>
            <person name="Sharp J.A."/>
            <person name="Nicholas K.R."/>
            <person name="Ray D.A."/>
            <person name="Kube M."/>
            <person name="Reinhardt R."/>
            <person name="Pringle T.H."/>
            <person name="Taylor J."/>
            <person name="Jones R.C."/>
            <person name="Nixon B."/>
            <person name="Dacheux J.L."/>
            <person name="Niwa H."/>
            <person name="Sekita Y."/>
            <person name="Huang X."/>
            <person name="Stark A."/>
            <person name="Kheradpour P."/>
            <person name="Kellis M."/>
            <person name="Flicek P."/>
            <person name="Chen Y."/>
            <person name="Webber C."/>
            <person name="Hardison R."/>
            <person name="Nelson J."/>
            <person name="Hallsworth-Pepin K."/>
            <person name="Delehaunty K."/>
            <person name="Markovic C."/>
            <person name="Minx P."/>
            <person name="Feng Y."/>
            <person name="Kremitzki C."/>
            <person name="Mitreva M."/>
            <person name="Glasscock J."/>
            <person name="Wylie T."/>
            <person name="Wohldmann P."/>
            <person name="Thiru P."/>
            <person name="Nhan M.N."/>
            <person name="Pohl C.S."/>
            <person name="Smith S.M."/>
            <person name="Hou S."/>
            <person name="Nefedov M."/>
            <person name="de Jong P.J."/>
            <person name="Renfree M.B."/>
            <person name="Mardis E.R."/>
            <person name="Wilson R.K."/>
        </authorList>
    </citation>
    <scope>NUCLEOTIDE SEQUENCE [LARGE SCALE GENOMIC DNA]</scope>
    <source>
        <strain evidence="5 6">Glennie</strain>
    </source>
</reference>
<dbReference type="Proteomes" id="UP000002279">
    <property type="component" value="Chromosome 4"/>
</dbReference>
<feature type="domain" description="C-type lectin" evidence="4">
    <location>
        <begin position="142"/>
        <end position="260"/>
    </location>
</feature>
<name>A0A6I8NP40_ORNAN</name>
<dbReference type="GO" id="GO:0030246">
    <property type="term" value="F:carbohydrate binding"/>
    <property type="evidence" value="ECO:0000318"/>
    <property type="project" value="GO_Central"/>
</dbReference>
<dbReference type="Gene3D" id="3.10.100.10">
    <property type="entry name" value="Mannose-Binding Protein A, subunit A"/>
    <property type="match status" value="1"/>
</dbReference>
<accession>A0A6I8NP40</accession>
<proteinExistence type="predicted"/>
<dbReference type="InterPro" id="IPR018378">
    <property type="entry name" value="C-type_lectin_CS"/>
</dbReference>
<dbReference type="InterPro" id="IPR050111">
    <property type="entry name" value="C-type_lectin/snaclec_domain"/>
</dbReference>
<dbReference type="OrthoDB" id="6133475at2759"/>
<dbReference type="PROSITE" id="PS00615">
    <property type="entry name" value="C_TYPE_LECTIN_1"/>
    <property type="match status" value="1"/>
</dbReference>
<dbReference type="InterPro" id="IPR033989">
    <property type="entry name" value="CD209-like_CTLD"/>
</dbReference>
<evidence type="ECO:0000256" key="3">
    <source>
        <dbReference type="SAM" id="Phobius"/>
    </source>
</evidence>
<evidence type="ECO:0000313" key="5">
    <source>
        <dbReference type="Ensembl" id="ENSOANP00000042561.1"/>
    </source>
</evidence>
<reference evidence="5" key="2">
    <citation type="submission" date="2025-08" db="UniProtKB">
        <authorList>
            <consortium name="Ensembl"/>
        </authorList>
    </citation>
    <scope>IDENTIFICATION</scope>
    <source>
        <strain evidence="5">Glennie</strain>
    </source>
</reference>
<organism evidence="5 6">
    <name type="scientific">Ornithorhynchus anatinus</name>
    <name type="common">Duckbill platypus</name>
    <dbReference type="NCBI Taxonomy" id="9258"/>
    <lineage>
        <taxon>Eukaryota</taxon>
        <taxon>Metazoa</taxon>
        <taxon>Chordata</taxon>
        <taxon>Craniata</taxon>
        <taxon>Vertebrata</taxon>
        <taxon>Euteleostomi</taxon>
        <taxon>Mammalia</taxon>
        <taxon>Monotremata</taxon>
        <taxon>Ornithorhynchidae</taxon>
        <taxon>Ornithorhynchus</taxon>
    </lineage>
</organism>
<dbReference type="GeneTree" id="ENSGT01030000234575"/>
<dbReference type="InterPro" id="IPR001304">
    <property type="entry name" value="C-type_lectin-like"/>
</dbReference>
<dbReference type="Pfam" id="PF00059">
    <property type="entry name" value="Lectin_C"/>
    <property type="match status" value="1"/>
</dbReference>
<dbReference type="GO" id="GO:0009897">
    <property type="term" value="C:external side of plasma membrane"/>
    <property type="evidence" value="ECO:0000318"/>
    <property type="project" value="GO_Central"/>
</dbReference>
<keyword evidence="3" id="KW-0812">Transmembrane</keyword>
<protein>
    <recommendedName>
        <fullName evidence="4">C-type lectin domain-containing protein</fullName>
    </recommendedName>
</protein>
<evidence type="ECO:0000259" key="4">
    <source>
        <dbReference type="PROSITE" id="PS50041"/>
    </source>
</evidence>
<sequence>MARDYENISFGQVSHVHGKGRKDTEEVYEDIPGRKLSLKIWDPTSTAGRPAAHKSLRVACAALIMLAVVLLSSLIVVTVLYLQNQRCLWDSESYRSAANISTLKSEMEKLQGHLETTRASLTTLKEQYGNFVKKISQNWRFHAGNLYFFSMDSRTWGEAEKFCVSEDSHLASVTSVEEQTFLFSTPNQVRHWIGLSDQVVEGQWRWTDGTIYSDAENKRFWKENEPNNQGNAEHCVHLWEKAEKSWNDERCERNFQFICKWVPKPSGR</sequence>
<dbReference type="SMART" id="SM00034">
    <property type="entry name" value="CLECT"/>
    <property type="match status" value="1"/>
</dbReference>
<evidence type="ECO:0000256" key="2">
    <source>
        <dbReference type="ARBA" id="ARBA00023157"/>
    </source>
</evidence>
<dbReference type="OMA" id="MSEVICA"/>